<dbReference type="OrthoDB" id="2019803at2759"/>
<feature type="domain" description="C2H2-type" evidence="4">
    <location>
        <begin position="235"/>
        <end position="269"/>
    </location>
</feature>
<sequence>MGIEMPQCGSTGVVVRPGETVKCDPGDSFCHISQIALQAGKGNEDVRIFMKVDGREFLIATLSDDKYPHHRTDLYLEKEFELLHSSKTRSISVIGNNFSNLEIKPDTSSKQGLTAIQSSTLEETMDAGKLQTGVGASDDDDSDEDYLDSEGGETSDDEDFSSNEDDEDSPKSAKDKNRPEEKTLKTPPEKKARMTTPGSGTGMRTGYVHVATPYPSKLVKKTPSIVERPKQPTGYACNSCSRTFNSYIALKTHCKVKKHKRSPHSSEMS</sequence>
<keyword evidence="2" id="KW-0863">Zinc-finger</keyword>
<keyword evidence="6" id="KW-1185">Reference proteome</keyword>
<dbReference type="GO" id="GO:0008270">
    <property type="term" value="F:zinc ion binding"/>
    <property type="evidence" value="ECO:0007669"/>
    <property type="project" value="UniProtKB-KW"/>
</dbReference>
<dbReference type="InterPro" id="IPR036236">
    <property type="entry name" value="Znf_C2H2_sf"/>
</dbReference>
<protein>
    <recommendedName>
        <fullName evidence="4">C2H2-type domain-containing protein</fullName>
    </recommendedName>
</protein>
<dbReference type="OMA" id="PGDSFCH"/>
<feature type="compositionally biased region" description="Acidic residues" evidence="3">
    <location>
        <begin position="137"/>
        <end position="168"/>
    </location>
</feature>
<reference evidence="5 6" key="1">
    <citation type="journal article" date="2009" name="Nature">
        <title>The Sorghum bicolor genome and the diversification of grasses.</title>
        <authorList>
            <person name="Paterson A.H."/>
            <person name="Bowers J.E."/>
            <person name="Bruggmann R."/>
            <person name="Dubchak I."/>
            <person name="Grimwood J."/>
            <person name="Gundlach H."/>
            <person name="Haberer G."/>
            <person name="Hellsten U."/>
            <person name="Mitros T."/>
            <person name="Poliakov A."/>
            <person name="Schmutz J."/>
            <person name="Spannagl M."/>
            <person name="Tang H."/>
            <person name="Wang X."/>
            <person name="Wicker T."/>
            <person name="Bharti A.K."/>
            <person name="Chapman J."/>
            <person name="Feltus F.A."/>
            <person name="Gowik U."/>
            <person name="Grigoriev I.V."/>
            <person name="Lyons E."/>
            <person name="Maher C.A."/>
            <person name="Martis M."/>
            <person name="Narechania A."/>
            <person name="Otillar R.P."/>
            <person name="Penning B.W."/>
            <person name="Salamov A.A."/>
            <person name="Wang Y."/>
            <person name="Zhang L."/>
            <person name="Carpita N.C."/>
            <person name="Freeling M."/>
            <person name="Gingle A.R."/>
            <person name="Hash C.T."/>
            <person name="Keller B."/>
            <person name="Klein P."/>
            <person name="Kresovich S."/>
            <person name="McCann M.C."/>
            <person name="Ming R."/>
            <person name="Peterson D.G."/>
            <person name="Mehboob-ur-Rahman"/>
            <person name="Ware D."/>
            <person name="Westhoff P."/>
            <person name="Mayer K.F."/>
            <person name="Messing J."/>
            <person name="Rokhsar D.S."/>
        </authorList>
    </citation>
    <scope>NUCLEOTIDE SEQUENCE [LARGE SCALE GENOMIC DNA]</scope>
    <source>
        <strain evidence="6">cv. BTx623</strain>
    </source>
</reference>
<organism evidence="5 6">
    <name type="scientific">Sorghum bicolor</name>
    <name type="common">Sorghum</name>
    <name type="synonym">Sorghum vulgare</name>
    <dbReference type="NCBI Taxonomy" id="4558"/>
    <lineage>
        <taxon>Eukaryota</taxon>
        <taxon>Viridiplantae</taxon>
        <taxon>Streptophyta</taxon>
        <taxon>Embryophyta</taxon>
        <taxon>Tracheophyta</taxon>
        <taxon>Spermatophyta</taxon>
        <taxon>Magnoliopsida</taxon>
        <taxon>Liliopsida</taxon>
        <taxon>Poales</taxon>
        <taxon>Poaceae</taxon>
        <taxon>PACMAD clade</taxon>
        <taxon>Panicoideae</taxon>
        <taxon>Andropogonodae</taxon>
        <taxon>Andropogoneae</taxon>
        <taxon>Sorghinae</taxon>
        <taxon>Sorghum</taxon>
    </lineage>
</organism>
<dbReference type="STRING" id="4558.A0A1B6Q7S4"/>
<evidence type="ECO:0000259" key="4">
    <source>
        <dbReference type="PROSITE" id="PS50157"/>
    </source>
</evidence>
<dbReference type="AlphaFoldDB" id="A0A1B6Q7S4"/>
<dbReference type="Gene3D" id="2.60.120.340">
    <property type="entry name" value="Nucleoplasmin core domain"/>
    <property type="match status" value="1"/>
</dbReference>
<evidence type="ECO:0000313" key="5">
    <source>
        <dbReference type="EMBL" id="KXG33961.1"/>
    </source>
</evidence>
<dbReference type="PROSITE" id="PS50157">
    <property type="entry name" value="ZINC_FINGER_C2H2_2"/>
    <property type="match status" value="1"/>
</dbReference>
<keyword evidence="2" id="KW-0479">Metal-binding</keyword>
<dbReference type="SUPFAM" id="SSF57667">
    <property type="entry name" value="beta-beta-alpha zinc fingers"/>
    <property type="match status" value="1"/>
</dbReference>
<feature type="region of interest" description="Disordered" evidence="3">
    <location>
        <begin position="131"/>
        <end position="206"/>
    </location>
</feature>
<dbReference type="PROSITE" id="PS00028">
    <property type="entry name" value="ZINC_FINGER_C2H2_1"/>
    <property type="match status" value="1"/>
</dbReference>
<dbReference type="InterPro" id="IPR013087">
    <property type="entry name" value="Znf_C2H2_type"/>
</dbReference>
<comment type="similarity">
    <text evidence="1">Belongs to the histone deacetylase HD2 family.</text>
</comment>
<reference evidence="6" key="2">
    <citation type="journal article" date="2018" name="Plant J.">
        <title>The Sorghum bicolor reference genome: improved assembly, gene annotations, a transcriptome atlas, and signatures of genome organization.</title>
        <authorList>
            <person name="McCormick R.F."/>
            <person name="Truong S.K."/>
            <person name="Sreedasyam A."/>
            <person name="Jenkins J."/>
            <person name="Shu S."/>
            <person name="Sims D."/>
            <person name="Kennedy M."/>
            <person name="Amirebrahimi M."/>
            <person name="Weers B.D."/>
            <person name="McKinley B."/>
            <person name="Mattison A."/>
            <person name="Morishige D.T."/>
            <person name="Grimwood J."/>
            <person name="Schmutz J."/>
            <person name="Mullet J.E."/>
        </authorList>
    </citation>
    <scope>NUCLEOTIDE SEQUENCE [LARGE SCALE GENOMIC DNA]</scope>
    <source>
        <strain evidence="6">cv. BTx623</strain>
    </source>
</reference>
<dbReference type="InterPro" id="IPR041232">
    <property type="entry name" value="NPL"/>
</dbReference>
<dbReference type="Gene3D" id="3.30.160.60">
    <property type="entry name" value="Classic Zinc Finger"/>
    <property type="match status" value="1"/>
</dbReference>
<dbReference type="Proteomes" id="UP000000768">
    <property type="component" value="Chromosome 3"/>
</dbReference>
<name>A0A1B6Q7S4_SORBI</name>
<proteinExistence type="inferred from homology"/>
<evidence type="ECO:0000256" key="3">
    <source>
        <dbReference type="SAM" id="MobiDB-lite"/>
    </source>
</evidence>
<dbReference type="Pfam" id="PF17800">
    <property type="entry name" value="NPL"/>
    <property type="match status" value="1"/>
</dbReference>
<keyword evidence="2" id="KW-0862">Zinc</keyword>
<accession>A0A1B6Q7S4</accession>
<evidence type="ECO:0000256" key="2">
    <source>
        <dbReference type="PROSITE-ProRule" id="PRU00042"/>
    </source>
</evidence>
<dbReference type="EMBL" id="CM000762">
    <property type="protein sequence ID" value="KXG33961.1"/>
    <property type="molecule type" value="Genomic_DNA"/>
</dbReference>
<evidence type="ECO:0000313" key="6">
    <source>
        <dbReference type="Proteomes" id="UP000000768"/>
    </source>
</evidence>
<dbReference type="Gramene" id="KXG33961">
    <property type="protein sequence ID" value="KXG33961"/>
    <property type="gene ID" value="SORBI_3003G396500"/>
</dbReference>
<gene>
    <name evidence="5" type="ORF">SORBI_3003G396500</name>
</gene>
<dbReference type="InParanoid" id="A0A1B6Q7S4"/>
<feature type="compositionally biased region" description="Basic and acidic residues" evidence="3">
    <location>
        <begin position="169"/>
        <end position="192"/>
    </location>
</feature>
<evidence type="ECO:0000256" key="1">
    <source>
        <dbReference type="ARBA" id="ARBA00006673"/>
    </source>
</evidence>